<accession>A0A7W6QYG6</accession>
<reference evidence="3 4" key="1">
    <citation type="submission" date="2020-08" db="EMBL/GenBank/DDBJ databases">
        <title>Genomic Encyclopedia of Type Strains, Phase IV (KMG-V): Genome sequencing to study the core and pangenomes of soil and plant-associated prokaryotes.</title>
        <authorList>
            <person name="Whitman W."/>
        </authorList>
    </citation>
    <scope>NUCLEOTIDE SEQUENCE [LARGE SCALE GENOMIC DNA]</scope>
    <source>
        <strain evidence="3 4">SEMIA 4089</strain>
    </source>
</reference>
<proteinExistence type="predicted"/>
<dbReference type="Pfam" id="PF12200">
    <property type="entry name" value="DUF3597"/>
    <property type="match status" value="1"/>
</dbReference>
<evidence type="ECO:0000256" key="1">
    <source>
        <dbReference type="SAM" id="MobiDB-lite"/>
    </source>
</evidence>
<dbReference type="Proteomes" id="UP000540909">
    <property type="component" value="Unassembled WGS sequence"/>
</dbReference>
<evidence type="ECO:0000313" key="3">
    <source>
        <dbReference type="EMBL" id="MBB4233506.1"/>
    </source>
</evidence>
<evidence type="ECO:0000313" key="4">
    <source>
        <dbReference type="Proteomes" id="UP000540909"/>
    </source>
</evidence>
<feature type="domain" description="DUF3597" evidence="2">
    <location>
        <begin position="3"/>
        <end position="139"/>
    </location>
</feature>
<feature type="compositionally biased region" description="Low complexity" evidence="1">
    <location>
        <begin position="29"/>
        <end position="39"/>
    </location>
</feature>
<name>A0A7W6QYG6_9HYPH</name>
<dbReference type="EMBL" id="JACIFY010000001">
    <property type="protein sequence ID" value="MBB4233506.1"/>
    <property type="molecule type" value="Genomic_DNA"/>
</dbReference>
<gene>
    <name evidence="3" type="ORF">GGD57_000044</name>
</gene>
<dbReference type="SUPFAM" id="SSF158634">
    <property type="entry name" value="RPA2825-like"/>
    <property type="match status" value="1"/>
</dbReference>
<dbReference type="AlphaFoldDB" id="A0A7W6QYG6"/>
<feature type="region of interest" description="Disordered" evidence="1">
    <location>
        <begin position="18"/>
        <end position="55"/>
    </location>
</feature>
<evidence type="ECO:0000259" key="2">
    <source>
        <dbReference type="Pfam" id="PF12200"/>
    </source>
</evidence>
<organism evidence="3 4">
    <name type="scientific">Rhizobium esperanzae</name>
    <dbReference type="NCBI Taxonomy" id="1967781"/>
    <lineage>
        <taxon>Bacteria</taxon>
        <taxon>Pseudomonadati</taxon>
        <taxon>Pseudomonadota</taxon>
        <taxon>Alphaproteobacteria</taxon>
        <taxon>Hyphomicrobiales</taxon>
        <taxon>Rhizobiaceae</taxon>
        <taxon>Rhizobium/Agrobacterium group</taxon>
        <taxon>Rhizobium</taxon>
    </lineage>
</organism>
<dbReference type="RefSeq" id="WP_184465784.1">
    <property type="nucleotide sequence ID" value="NZ_JACIFY010000001.1"/>
</dbReference>
<dbReference type="InterPro" id="IPR022016">
    <property type="entry name" value="DUF3597"/>
</dbReference>
<sequence length="144" mass="14900">MGIFDKIKHAIFGEAKAAEPVAASTPKTAPAQAPVSPSATPSPAPAASPAQSKPAATAASVDIVPILDAAVKKSGQKLDWRHSIVDLMKAVGMDASLSERKELAAELGYNGDSGDSAKMNMWLHKALMKRLSENGGKVPADLLD</sequence>
<protein>
    <submittedName>
        <fullName evidence="3">3-oxoacyl-ACP reductase-like protein</fullName>
    </submittedName>
</protein>
<comment type="caution">
    <text evidence="3">The sequence shown here is derived from an EMBL/GenBank/DDBJ whole genome shotgun (WGS) entry which is preliminary data.</text>
</comment>